<comment type="caution">
    <text evidence="1">The sequence shown here is derived from an EMBL/GenBank/DDBJ whole genome shotgun (WGS) entry which is preliminary data.</text>
</comment>
<organism evidence="1 2">
    <name type="scientific">Clostridium fessum</name>
    <dbReference type="NCBI Taxonomy" id="2126740"/>
    <lineage>
        <taxon>Bacteria</taxon>
        <taxon>Bacillati</taxon>
        <taxon>Bacillota</taxon>
        <taxon>Clostridia</taxon>
        <taxon>Eubacteriales</taxon>
        <taxon>Clostridiaceae</taxon>
        <taxon>Clostridium</taxon>
    </lineage>
</organism>
<sequence>MNNPLANTDNRLLFMQARLKPDVPLDNNNRPAMEVAGLECLAENPSVPAGTGISGSKKIGG</sequence>
<gene>
    <name evidence="1" type="ORF">C7U56_14710</name>
</gene>
<evidence type="ECO:0000313" key="2">
    <source>
        <dbReference type="Proteomes" id="UP000241048"/>
    </source>
</evidence>
<proteinExistence type="predicted"/>
<dbReference type="Proteomes" id="UP000241048">
    <property type="component" value="Unassembled WGS sequence"/>
</dbReference>
<protein>
    <submittedName>
        <fullName evidence="1">Uncharacterized protein</fullName>
    </submittedName>
</protein>
<dbReference type="AlphaFoldDB" id="A0A2T3FKD1"/>
<evidence type="ECO:0000313" key="1">
    <source>
        <dbReference type="EMBL" id="PST35741.1"/>
    </source>
</evidence>
<reference evidence="1 2" key="1">
    <citation type="submission" date="2018-03" db="EMBL/GenBank/DDBJ databases">
        <title>Lachnoclostridium SNUG30386 gen.nov., sp.nov., isolated from human faeces.</title>
        <authorList>
            <person name="Seo B."/>
            <person name="Jeon K."/>
            <person name="Ko G."/>
        </authorList>
    </citation>
    <scope>NUCLEOTIDE SEQUENCE [LARGE SCALE GENOMIC DNA]</scope>
    <source>
        <strain evidence="1 2">SNUG30386</strain>
    </source>
</reference>
<accession>A0A2T3FKD1</accession>
<name>A0A2T3FKD1_9CLOT</name>
<keyword evidence="2" id="KW-1185">Reference proteome</keyword>
<dbReference type="EMBL" id="PYLO01000007">
    <property type="protein sequence ID" value="PST35741.1"/>
    <property type="molecule type" value="Genomic_DNA"/>
</dbReference>